<comment type="caution">
    <text evidence="2">The sequence shown here is derived from an EMBL/GenBank/DDBJ whole genome shotgun (WGS) entry which is preliminary data.</text>
</comment>
<evidence type="ECO:0000313" key="3">
    <source>
        <dbReference type="Proteomes" id="UP000593561"/>
    </source>
</evidence>
<accession>A0A7J8S3S4</accession>
<dbReference type="Pfam" id="PF14392">
    <property type="entry name" value="zf-CCHC_4"/>
    <property type="match status" value="1"/>
</dbReference>
<dbReference type="EMBL" id="JABFAC010000008">
    <property type="protein sequence ID" value="MBA0620679.1"/>
    <property type="molecule type" value="Genomic_DNA"/>
</dbReference>
<feature type="domain" description="Zinc knuckle CX2CX4HX4C" evidence="1">
    <location>
        <begin position="12"/>
        <end position="33"/>
    </location>
</feature>
<sequence>MFYENRSYDRLKYERLTLFCSYCGRLGHSDSFYEAKMALGVEIIEMGWDLSLRAHSRRARAQSSIWLRE</sequence>
<gene>
    <name evidence="2" type="ORF">Godav_006374</name>
</gene>
<dbReference type="AlphaFoldDB" id="A0A7J8S3S4"/>
<keyword evidence="3" id="KW-1185">Reference proteome</keyword>
<dbReference type="InterPro" id="IPR025836">
    <property type="entry name" value="Zn_knuckle_CX2CX4HX4C"/>
</dbReference>
<name>A0A7J8S3S4_GOSDV</name>
<feature type="non-terminal residue" evidence="2">
    <location>
        <position position="69"/>
    </location>
</feature>
<reference evidence="2 3" key="1">
    <citation type="journal article" date="2019" name="Genome Biol. Evol.">
        <title>Insights into the evolution of the New World diploid cottons (Gossypium, subgenus Houzingenia) based on genome sequencing.</title>
        <authorList>
            <person name="Grover C.E."/>
            <person name="Arick M.A. 2nd"/>
            <person name="Thrash A."/>
            <person name="Conover J.L."/>
            <person name="Sanders W.S."/>
            <person name="Peterson D.G."/>
            <person name="Frelichowski J.E."/>
            <person name="Scheffler J.A."/>
            <person name="Scheffler B.E."/>
            <person name="Wendel J.F."/>
        </authorList>
    </citation>
    <scope>NUCLEOTIDE SEQUENCE [LARGE SCALE GENOMIC DNA]</scope>
    <source>
        <strain evidence="2">27</strain>
        <tissue evidence="2">Leaf</tissue>
    </source>
</reference>
<evidence type="ECO:0000259" key="1">
    <source>
        <dbReference type="Pfam" id="PF14392"/>
    </source>
</evidence>
<protein>
    <recommendedName>
        <fullName evidence="1">Zinc knuckle CX2CX4HX4C domain-containing protein</fullName>
    </recommendedName>
</protein>
<evidence type="ECO:0000313" key="2">
    <source>
        <dbReference type="EMBL" id="MBA0620679.1"/>
    </source>
</evidence>
<dbReference type="Proteomes" id="UP000593561">
    <property type="component" value="Unassembled WGS sequence"/>
</dbReference>
<proteinExistence type="predicted"/>
<organism evidence="2 3">
    <name type="scientific">Gossypium davidsonii</name>
    <name type="common">Davidson's cotton</name>
    <name type="synonym">Gossypium klotzschianum subsp. davidsonii</name>
    <dbReference type="NCBI Taxonomy" id="34287"/>
    <lineage>
        <taxon>Eukaryota</taxon>
        <taxon>Viridiplantae</taxon>
        <taxon>Streptophyta</taxon>
        <taxon>Embryophyta</taxon>
        <taxon>Tracheophyta</taxon>
        <taxon>Spermatophyta</taxon>
        <taxon>Magnoliopsida</taxon>
        <taxon>eudicotyledons</taxon>
        <taxon>Gunneridae</taxon>
        <taxon>Pentapetalae</taxon>
        <taxon>rosids</taxon>
        <taxon>malvids</taxon>
        <taxon>Malvales</taxon>
        <taxon>Malvaceae</taxon>
        <taxon>Malvoideae</taxon>
        <taxon>Gossypium</taxon>
    </lineage>
</organism>